<dbReference type="PROSITE" id="PS00063">
    <property type="entry name" value="ALDOKETO_REDUCTASE_3"/>
    <property type="match status" value="1"/>
</dbReference>
<proteinExistence type="predicted"/>
<dbReference type="Pfam" id="PF00248">
    <property type="entry name" value="Aldo_ket_red"/>
    <property type="match status" value="1"/>
</dbReference>
<dbReference type="PROSITE" id="PS00798">
    <property type="entry name" value="ALDOKETO_REDUCTASE_1"/>
    <property type="match status" value="1"/>
</dbReference>
<keyword evidence="1" id="KW-0560">Oxidoreductase</keyword>
<dbReference type="SUPFAM" id="SSF51430">
    <property type="entry name" value="NAD(P)-linked oxidoreductase"/>
    <property type="match status" value="1"/>
</dbReference>
<protein>
    <submittedName>
        <fullName evidence="6">Non-functional NADPH-dependent codeinone reductase 2</fullName>
    </submittedName>
</protein>
<dbReference type="Proteomes" id="UP000288805">
    <property type="component" value="Unassembled WGS sequence"/>
</dbReference>
<feature type="binding site" evidence="3">
    <location>
        <position position="117"/>
    </location>
    <ligand>
        <name>substrate</name>
    </ligand>
</feature>
<dbReference type="InterPro" id="IPR036812">
    <property type="entry name" value="NAD(P)_OxRdtase_dom_sf"/>
</dbReference>
<evidence type="ECO:0000313" key="6">
    <source>
        <dbReference type="EMBL" id="RVW60323.1"/>
    </source>
</evidence>
<dbReference type="PANTHER" id="PTHR11732">
    <property type="entry name" value="ALDO/KETO REDUCTASE"/>
    <property type="match status" value="1"/>
</dbReference>
<feature type="site" description="Lowers pKa of active site Tyr" evidence="4">
    <location>
        <position position="84"/>
    </location>
</feature>
<dbReference type="PROSITE" id="PS00062">
    <property type="entry name" value="ALDOKETO_REDUCTASE_2"/>
    <property type="match status" value="1"/>
</dbReference>
<accession>A0A438FJX6</accession>
<sequence length="321" mass="36177">MGSIPEKALGSTGKAIPLVGMGTAVYPSAPSETKDSVLHAIKVGYRHFDTASVYNSEKPLGEAIKKALQIGLINSRDELFVTSKLWGNNAHPHCVLPTLQQTLKNLELEYLDLYLIHWPLSMKPGNFEFPVKKEDLLPMDYASVWKDLEDCQKLGLTKAIGVSNFSSKKLDDLLRIATIPPAVNQVEMNPLWQQKKLREFCTEKGIHITAYSPLGARGTPWGGDRVMECQVVKEIAQARGKTIAQVCLRWIYEQGVSVIVKSFNKERMKENLAIFDWELTAEDIQKIDQIQQFKGVPALEFISDEGPYRSLVELWDEEIQF</sequence>
<reference evidence="6 7" key="1">
    <citation type="journal article" date="2018" name="PLoS Genet.">
        <title>Population sequencing reveals clonal diversity and ancestral inbreeding in the grapevine cultivar Chardonnay.</title>
        <authorList>
            <person name="Roach M.J."/>
            <person name="Johnson D.L."/>
            <person name="Bohlmann J."/>
            <person name="van Vuuren H.J."/>
            <person name="Jones S.J."/>
            <person name="Pretorius I.S."/>
            <person name="Schmidt S.A."/>
            <person name="Borneman A.R."/>
        </authorList>
    </citation>
    <scope>NUCLEOTIDE SEQUENCE [LARGE SCALE GENOMIC DNA]</scope>
    <source>
        <strain evidence="7">cv. Chardonnay</strain>
        <tissue evidence="6">Leaf</tissue>
    </source>
</reference>
<gene>
    <name evidence="6" type="primary">COR2_5</name>
    <name evidence="6" type="ORF">CK203_084051</name>
</gene>
<evidence type="ECO:0000256" key="1">
    <source>
        <dbReference type="ARBA" id="ARBA00023002"/>
    </source>
</evidence>
<dbReference type="InterPro" id="IPR044497">
    <property type="entry name" value="AKR4A/B"/>
</dbReference>
<name>A0A438FJX6_VITVI</name>
<evidence type="ECO:0000256" key="2">
    <source>
        <dbReference type="PIRSR" id="PIRSR000097-1"/>
    </source>
</evidence>
<dbReference type="FunFam" id="3.20.20.100:FF:000014">
    <property type="entry name" value="NAD(P)-linked oxidoreductase superfamily protein"/>
    <property type="match status" value="1"/>
</dbReference>
<dbReference type="CDD" id="cd19124">
    <property type="entry name" value="AKR_AKR4A_4B"/>
    <property type="match status" value="1"/>
</dbReference>
<dbReference type="InterPro" id="IPR023210">
    <property type="entry name" value="NADP_OxRdtase_dom"/>
</dbReference>
<dbReference type="PRINTS" id="PR00069">
    <property type="entry name" value="ALDKETRDTASE"/>
</dbReference>
<evidence type="ECO:0000256" key="3">
    <source>
        <dbReference type="PIRSR" id="PIRSR000097-2"/>
    </source>
</evidence>
<dbReference type="EMBL" id="QGNW01000864">
    <property type="protein sequence ID" value="RVW60323.1"/>
    <property type="molecule type" value="Genomic_DNA"/>
</dbReference>
<evidence type="ECO:0000313" key="7">
    <source>
        <dbReference type="Proteomes" id="UP000288805"/>
    </source>
</evidence>
<evidence type="ECO:0000259" key="5">
    <source>
        <dbReference type="Pfam" id="PF00248"/>
    </source>
</evidence>
<dbReference type="GO" id="GO:0016616">
    <property type="term" value="F:oxidoreductase activity, acting on the CH-OH group of donors, NAD or NADP as acceptor"/>
    <property type="evidence" value="ECO:0007669"/>
    <property type="project" value="InterPro"/>
</dbReference>
<feature type="active site" description="Proton donor" evidence="2">
    <location>
        <position position="54"/>
    </location>
</feature>
<feature type="domain" description="NADP-dependent oxidoreductase" evidence="5">
    <location>
        <begin position="22"/>
        <end position="291"/>
    </location>
</feature>
<comment type="caution">
    <text evidence="6">The sequence shown here is derived from an EMBL/GenBank/DDBJ whole genome shotgun (WGS) entry which is preliminary data.</text>
</comment>
<dbReference type="PIRSF" id="PIRSF000097">
    <property type="entry name" value="AKR"/>
    <property type="match status" value="1"/>
</dbReference>
<dbReference type="Gene3D" id="3.20.20.100">
    <property type="entry name" value="NADP-dependent oxidoreductase domain"/>
    <property type="match status" value="1"/>
</dbReference>
<evidence type="ECO:0000256" key="4">
    <source>
        <dbReference type="PIRSR" id="PIRSR000097-3"/>
    </source>
</evidence>
<dbReference type="GO" id="GO:0044550">
    <property type="term" value="P:secondary metabolite biosynthetic process"/>
    <property type="evidence" value="ECO:0007669"/>
    <property type="project" value="UniProtKB-ARBA"/>
</dbReference>
<dbReference type="InterPro" id="IPR018170">
    <property type="entry name" value="Aldo/ket_reductase_CS"/>
</dbReference>
<dbReference type="InterPro" id="IPR020471">
    <property type="entry name" value="AKR"/>
</dbReference>
<dbReference type="AlphaFoldDB" id="A0A438FJX6"/>
<organism evidence="6 7">
    <name type="scientific">Vitis vinifera</name>
    <name type="common">Grape</name>
    <dbReference type="NCBI Taxonomy" id="29760"/>
    <lineage>
        <taxon>Eukaryota</taxon>
        <taxon>Viridiplantae</taxon>
        <taxon>Streptophyta</taxon>
        <taxon>Embryophyta</taxon>
        <taxon>Tracheophyta</taxon>
        <taxon>Spermatophyta</taxon>
        <taxon>Magnoliopsida</taxon>
        <taxon>eudicotyledons</taxon>
        <taxon>Gunneridae</taxon>
        <taxon>Pentapetalae</taxon>
        <taxon>rosids</taxon>
        <taxon>Vitales</taxon>
        <taxon>Vitaceae</taxon>
        <taxon>Viteae</taxon>
        <taxon>Vitis</taxon>
    </lineage>
</organism>